<dbReference type="CDD" id="cd00130">
    <property type="entry name" value="PAS"/>
    <property type="match status" value="8"/>
</dbReference>
<evidence type="ECO:0000256" key="2">
    <source>
        <dbReference type="ARBA" id="ARBA00004429"/>
    </source>
</evidence>
<dbReference type="SMART" id="SM00086">
    <property type="entry name" value="PAC"/>
    <property type="match status" value="8"/>
</dbReference>
<evidence type="ECO:0000256" key="11">
    <source>
        <dbReference type="ARBA" id="ARBA00022777"/>
    </source>
</evidence>
<dbReference type="Pfam" id="PF08447">
    <property type="entry name" value="PAS_3"/>
    <property type="match status" value="3"/>
</dbReference>
<dbReference type="PRINTS" id="PR00344">
    <property type="entry name" value="BCTRLSENSOR"/>
</dbReference>
<keyword evidence="13" id="KW-0472">Membrane</keyword>
<feature type="domain" description="PAC" evidence="18">
    <location>
        <begin position="338"/>
        <end position="390"/>
    </location>
</feature>
<reference evidence="19" key="1">
    <citation type="submission" date="2022-10" db="EMBL/GenBank/DDBJ databases">
        <authorList>
            <person name="Koch H."/>
        </authorList>
    </citation>
    <scope>NUCLEOTIDE SEQUENCE</scope>
    <source>
        <strain evidence="19">DNF</strain>
    </source>
</reference>
<evidence type="ECO:0000256" key="1">
    <source>
        <dbReference type="ARBA" id="ARBA00000085"/>
    </source>
</evidence>
<evidence type="ECO:0000313" key="19">
    <source>
        <dbReference type="EMBL" id="CAI4032968.1"/>
    </source>
</evidence>
<keyword evidence="20" id="KW-1185">Reference proteome</keyword>
<feature type="domain" description="PAC" evidence="18">
    <location>
        <begin position="1127"/>
        <end position="1179"/>
    </location>
</feature>
<keyword evidence="8" id="KW-0812">Transmembrane</keyword>
<dbReference type="InterPro" id="IPR035965">
    <property type="entry name" value="PAS-like_dom_sf"/>
</dbReference>
<feature type="domain" description="PAC" evidence="18">
    <location>
        <begin position="458"/>
        <end position="512"/>
    </location>
</feature>
<dbReference type="InterPro" id="IPR003594">
    <property type="entry name" value="HATPase_dom"/>
</dbReference>
<dbReference type="InterPro" id="IPR013655">
    <property type="entry name" value="PAS_fold_3"/>
</dbReference>
<organism evidence="19 20">
    <name type="scientific">Nitrospira tepida</name>
    <dbReference type="NCBI Taxonomy" id="2973512"/>
    <lineage>
        <taxon>Bacteria</taxon>
        <taxon>Pseudomonadati</taxon>
        <taxon>Nitrospirota</taxon>
        <taxon>Nitrospiria</taxon>
        <taxon>Nitrospirales</taxon>
        <taxon>Nitrospiraceae</taxon>
        <taxon>Nitrospira</taxon>
    </lineage>
</organism>
<dbReference type="Proteomes" id="UP001179121">
    <property type="component" value="Chromosome"/>
</dbReference>
<dbReference type="Pfam" id="PF08448">
    <property type="entry name" value="PAS_4"/>
    <property type="match status" value="2"/>
</dbReference>
<keyword evidence="14" id="KW-0175">Coiled coil</keyword>
<dbReference type="SMART" id="SM00387">
    <property type="entry name" value="HATPase_c"/>
    <property type="match status" value="1"/>
</dbReference>
<feature type="domain" description="PAS" evidence="17">
    <location>
        <begin position="1055"/>
        <end position="1100"/>
    </location>
</feature>
<dbReference type="InterPro" id="IPR036890">
    <property type="entry name" value="HATPase_C_sf"/>
</dbReference>
<evidence type="ECO:0000256" key="15">
    <source>
        <dbReference type="SAM" id="MobiDB-lite"/>
    </source>
</evidence>
<dbReference type="CDD" id="cd00082">
    <property type="entry name" value="HisKA"/>
    <property type="match status" value="1"/>
</dbReference>
<feature type="domain" description="PAS" evidence="17">
    <location>
        <begin position="926"/>
        <end position="999"/>
    </location>
</feature>
<dbReference type="PANTHER" id="PTHR43304:SF1">
    <property type="entry name" value="PAC DOMAIN-CONTAINING PROTEIN"/>
    <property type="match status" value="1"/>
</dbReference>
<dbReference type="InterPro" id="IPR052162">
    <property type="entry name" value="Sensor_kinase/Photoreceptor"/>
</dbReference>
<evidence type="ECO:0000256" key="10">
    <source>
        <dbReference type="ARBA" id="ARBA00022741"/>
    </source>
</evidence>
<evidence type="ECO:0000259" key="16">
    <source>
        <dbReference type="PROSITE" id="PS50109"/>
    </source>
</evidence>
<dbReference type="GO" id="GO:0000155">
    <property type="term" value="F:phosphorelay sensor kinase activity"/>
    <property type="evidence" value="ECO:0007669"/>
    <property type="project" value="InterPro"/>
</dbReference>
<evidence type="ECO:0000256" key="9">
    <source>
        <dbReference type="ARBA" id="ARBA00022737"/>
    </source>
</evidence>
<dbReference type="KEGG" id="nti:DNFV4_03398"/>
<comment type="subcellular location">
    <subcellularLocation>
        <location evidence="2">Cell inner membrane</location>
        <topology evidence="2">Multi-pass membrane protein</topology>
    </subcellularLocation>
</comment>
<dbReference type="GO" id="GO:0005886">
    <property type="term" value="C:plasma membrane"/>
    <property type="evidence" value="ECO:0007669"/>
    <property type="project" value="UniProtKB-SubCell"/>
</dbReference>
<dbReference type="SUPFAM" id="SSF47384">
    <property type="entry name" value="Homodimeric domain of signal transducing histidine kinase"/>
    <property type="match status" value="1"/>
</dbReference>
<dbReference type="InterPro" id="IPR029016">
    <property type="entry name" value="GAF-like_dom_sf"/>
</dbReference>
<dbReference type="InterPro" id="IPR001610">
    <property type="entry name" value="PAC"/>
</dbReference>
<dbReference type="SMART" id="SM00065">
    <property type="entry name" value="GAF"/>
    <property type="match status" value="1"/>
</dbReference>
<evidence type="ECO:0000259" key="18">
    <source>
        <dbReference type="PROSITE" id="PS50113"/>
    </source>
</evidence>
<dbReference type="PROSITE" id="PS50113">
    <property type="entry name" value="PAC"/>
    <property type="match status" value="8"/>
</dbReference>
<keyword evidence="4" id="KW-1003">Cell membrane</keyword>
<dbReference type="Gene3D" id="2.10.70.100">
    <property type="match status" value="1"/>
</dbReference>
<keyword evidence="12" id="KW-1133">Transmembrane helix</keyword>
<evidence type="ECO:0000256" key="5">
    <source>
        <dbReference type="ARBA" id="ARBA00022519"/>
    </source>
</evidence>
<dbReference type="Pfam" id="PF00512">
    <property type="entry name" value="HisKA"/>
    <property type="match status" value="1"/>
</dbReference>
<evidence type="ECO:0000256" key="7">
    <source>
        <dbReference type="ARBA" id="ARBA00022679"/>
    </source>
</evidence>
<dbReference type="InterPro" id="IPR005467">
    <property type="entry name" value="His_kinase_dom"/>
</dbReference>
<feature type="domain" description="PAC" evidence="18">
    <location>
        <begin position="86"/>
        <end position="138"/>
    </location>
</feature>
<feature type="domain" description="PAC" evidence="18">
    <location>
        <begin position="586"/>
        <end position="637"/>
    </location>
</feature>
<dbReference type="PROSITE" id="PS50112">
    <property type="entry name" value="PAS"/>
    <property type="match status" value="6"/>
</dbReference>
<dbReference type="InterPro" id="IPR013656">
    <property type="entry name" value="PAS_4"/>
</dbReference>
<dbReference type="InterPro" id="IPR000700">
    <property type="entry name" value="PAS-assoc_C"/>
</dbReference>
<dbReference type="Gene3D" id="3.30.450.40">
    <property type="match status" value="1"/>
</dbReference>
<feature type="domain" description="PAS" evidence="17">
    <location>
        <begin position="513"/>
        <end position="583"/>
    </location>
</feature>
<dbReference type="Pfam" id="PF02518">
    <property type="entry name" value="HATPase_c"/>
    <property type="match status" value="1"/>
</dbReference>
<dbReference type="SUPFAM" id="SSF55874">
    <property type="entry name" value="ATPase domain of HSP90 chaperone/DNA topoisomerase II/histidine kinase"/>
    <property type="match status" value="1"/>
</dbReference>
<dbReference type="InterPro" id="IPR003018">
    <property type="entry name" value="GAF"/>
</dbReference>
<dbReference type="Pfam" id="PF13426">
    <property type="entry name" value="PAS_9"/>
    <property type="match status" value="1"/>
</dbReference>
<comment type="catalytic activity">
    <reaction evidence="1">
        <text>ATP + protein L-histidine = ADP + protein N-phospho-L-histidine.</text>
        <dbReference type="EC" id="2.7.13.3"/>
    </reaction>
</comment>
<evidence type="ECO:0000256" key="6">
    <source>
        <dbReference type="ARBA" id="ARBA00022553"/>
    </source>
</evidence>
<feature type="domain" description="PAS" evidence="17">
    <location>
        <begin position="387"/>
        <end position="433"/>
    </location>
</feature>
<dbReference type="SUPFAM" id="SSF55785">
    <property type="entry name" value="PYP-like sensor domain (PAS domain)"/>
    <property type="match status" value="8"/>
</dbReference>
<evidence type="ECO:0000256" key="12">
    <source>
        <dbReference type="ARBA" id="ARBA00022989"/>
    </source>
</evidence>
<feature type="compositionally biased region" description="Low complexity" evidence="15">
    <location>
        <begin position="1415"/>
        <end position="1426"/>
    </location>
</feature>
<dbReference type="Pfam" id="PF00989">
    <property type="entry name" value="PAS"/>
    <property type="match status" value="2"/>
</dbReference>
<dbReference type="PROSITE" id="PS50109">
    <property type="entry name" value="HIS_KIN"/>
    <property type="match status" value="1"/>
</dbReference>
<dbReference type="EC" id="2.7.13.3" evidence="3"/>
<dbReference type="EMBL" id="OX365700">
    <property type="protein sequence ID" value="CAI4032968.1"/>
    <property type="molecule type" value="Genomic_DNA"/>
</dbReference>
<evidence type="ECO:0000256" key="3">
    <source>
        <dbReference type="ARBA" id="ARBA00012438"/>
    </source>
</evidence>
<keyword evidence="9" id="KW-0677">Repeat</keyword>
<feature type="domain" description="Histidine kinase" evidence="16">
    <location>
        <begin position="1192"/>
        <end position="1410"/>
    </location>
</feature>
<dbReference type="InterPro" id="IPR036097">
    <property type="entry name" value="HisK_dim/P_sf"/>
</dbReference>
<feature type="region of interest" description="Disordered" evidence="15">
    <location>
        <begin position="1410"/>
        <end position="1438"/>
    </location>
</feature>
<dbReference type="InterPro" id="IPR004358">
    <property type="entry name" value="Sig_transdc_His_kin-like_C"/>
</dbReference>
<name>A0AA86N1G7_9BACT</name>
<gene>
    <name evidence="19" type="ORF">DNFV4_03398</name>
</gene>
<keyword evidence="6" id="KW-0597">Phosphoprotein</keyword>
<dbReference type="InterPro" id="IPR000014">
    <property type="entry name" value="PAS"/>
</dbReference>
<proteinExistence type="predicted"/>
<keyword evidence="10" id="KW-0547">Nucleotide-binding</keyword>
<feature type="domain" description="PAC" evidence="18">
    <location>
        <begin position="209"/>
        <end position="261"/>
    </location>
</feature>
<dbReference type="Gene3D" id="1.10.287.130">
    <property type="match status" value="1"/>
</dbReference>
<dbReference type="GO" id="GO:0006355">
    <property type="term" value="P:regulation of DNA-templated transcription"/>
    <property type="evidence" value="ECO:0007669"/>
    <property type="project" value="InterPro"/>
</dbReference>
<feature type="domain" description="PAS" evidence="17">
    <location>
        <begin position="290"/>
        <end position="338"/>
    </location>
</feature>
<evidence type="ECO:0000259" key="17">
    <source>
        <dbReference type="PROSITE" id="PS50112"/>
    </source>
</evidence>
<dbReference type="SUPFAM" id="SSF55781">
    <property type="entry name" value="GAF domain-like"/>
    <property type="match status" value="1"/>
</dbReference>
<dbReference type="InterPro" id="IPR013767">
    <property type="entry name" value="PAS_fold"/>
</dbReference>
<keyword evidence="7" id="KW-0808">Transferase</keyword>
<feature type="domain" description="PAC" evidence="18">
    <location>
        <begin position="1002"/>
        <end position="1054"/>
    </location>
</feature>
<evidence type="ECO:0000256" key="14">
    <source>
        <dbReference type="SAM" id="Coils"/>
    </source>
</evidence>
<dbReference type="Pfam" id="PF01590">
    <property type="entry name" value="GAF"/>
    <property type="match status" value="1"/>
</dbReference>
<dbReference type="SMART" id="SM00091">
    <property type="entry name" value="PAS"/>
    <property type="match status" value="8"/>
</dbReference>
<evidence type="ECO:0000313" key="20">
    <source>
        <dbReference type="Proteomes" id="UP001179121"/>
    </source>
</evidence>
<dbReference type="PANTHER" id="PTHR43304">
    <property type="entry name" value="PHYTOCHROME-LIKE PROTEIN CPH1"/>
    <property type="match status" value="1"/>
</dbReference>
<dbReference type="SMART" id="SM00388">
    <property type="entry name" value="HisKA"/>
    <property type="match status" value="1"/>
</dbReference>
<dbReference type="FunFam" id="2.10.70.100:FF:000001">
    <property type="entry name" value="Sensory transduction histidine kinase"/>
    <property type="match status" value="1"/>
</dbReference>
<dbReference type="NCBIfam" id="TIGR00229">
    <property type="entry name" value="sensory_box"/>
    <property type="match status" value="7"/>
</dbReference>
<keyword evidence="5" id="KW-0997">Cell inner membrane</keyword>
<evidence type="ECO:0000256" key="4">
    <source>
        <dbReference type="ARBA" id="ARBA00022475"/>
    </source>
</evidence>
<evidence type="ECO:0000256" key="8">
    <source>
        <dbReference type="ARBA" id="ARBA00022692"/>
    </source>
</evidence>
<feature type="domain" description="PAS" evidence="17">
    <location>
        <begin position="139"/>
        <end position="209"/>
    </location>
</feature>
<sequence length="1438" mass="161574">MRPLSLDLAASGRAALLSFVSHTPAAVAILDTELRYVAVSQRWLDDYKLGDRHIIGEHHYDVFPEIRSMPAWQEIHRRCLAGAVERCDGESFLRHDGSRDWVRWEVRPWYGEEGAVAGLVMFTEVLTDQRRVQEAVRESEEQYRSLFESAPDALLVISYDGIIRDANPAASMLYGYSREEFLGLSCQHLVHADSYAHVEQAAAAVAEGRTFDSECVDRRKDGTLFPVEVRTSPFRHRGEPVMLSAVRDISERKRAEQLLRDNEERYARATAAGRVGVWEYDFLTGRYQGDPNLKALFGYRADELDENPVTWFNLIHPEDRRLAMDATVAIIDRLTDDYECLLRMLHKDGSILWTHVRGSAARNGDGRAVKLVGTTVDVTSRKLAEEANAVLRRAIDTAMEGMALLDKTGTYTYMNRAHAELYGYDQGELIGKTWKDITPLEWVADYEQEFFPVLLREGRWRGKVTGKHRDGSQFPVEVSLSSVVNAAGVCDGYICTCHDLTDRMRAEEALRRSEAQYRSLVDNLRDIVYLLSPVGRILSINPAFETRTGWSRQDWVGQPFAELVHPDDRERAVRSMEDILSGVKDNRVELRLRRQDGQWLSVECAGGVHHENGTVIGILGIARDITLRRKAEEALRETELRLQRITDAIPGAVYQYQLNPDRTDRFLFMSRGVKEILGVEAGVVMHDVRQAWRLGLPEDLGALQLSILQSAERLSPWGHEFRVRLDDGSIKWLRGDSIPEPLRPDGSIIWNGILTDITDRKRAEERLLQVAKGVSATTGEAFFHSLVEHLCTSLDAEYAFVATPHPTNPAVIRTIAVFGRGQRLPNFDYPLNGSPSETVIGQSVRMYDQRVTEQFPDDPLLVRFEVESYVGAPLDDSSGRPLGVLAVMKCTPLFRREEARSLLAIFASRAAAELERQRAEQALRASEARFRTFADTVNDVFWIMNPDPLRLVYINDAFERLWGCPVAEHYRDPHHWLSAVHPNDRDRVAQAFERWMAGAPSYDVEYRIVRPDRTERWIHDRGQRATDDRGTVTLLVGIARDITEQKKAEQALKATTQLLQTLVDASPLAIIVRDNDGKVASWNLAAEAMFGWSAEEAVGRPLPFVPASMEQESRAIWEEAAREEAVRDVHVVGKRRDGKVLELACWVRALTDSEGRPIGYLGLLTDVTERKLLERRLRHADRLATLGTIVAGVAHELNNPLFVITGHLHLIERKLEKGQLKALRQELGAAQEAAARATTIVNHFLSSAHSSTGRREHCNLETIVRQALLLVRADLRSRQIRVETEFEPDLPAVSADPQSMLQVLLNLLTNARQAIDPVGGRGVIRVSLSEEEHQGARVVVCRVQDNGTGIPAEHVPHIFDPFYTTKPVGEGTGLGLAICYRIVSELCGTIVCESRPGEGASFTVRLPALQRPGLSPSCSEPSASSGARRRGRAHEEES</sequence>
<dbReference type="GO" id="GO:0000166">
    <property type="term" value="F:nucleotide binding"/>
    <property type="evidence" value="ECO:0007669"/>
    <property type="project" value="UniProtKB-KW"/>
</dbReference>
<dbReference type="InterPro" id="IPR003661">
    <property type="entry name" value="HisK_dim/P_dom"/>
</dbReference>
<dbReference type="Gene3D" id="3.30.565.10">
    <property type="entry name" value="Histidine kinase-like ATPase, C-terminal domain"/>
    <property type="match status" value="1"/>
</dbReference>
<evidence type="ECO:0000256" key="13">
    <source>
        <dbReference type="ARBA" id="ARBA00023136"/>
    </source>
</evidence>
<keyword evidence="11 19" id="KW-0418">Kinase</keyword>
<feature type="coiled-coil region" evidence="14">
    <location>
        <begin position="1213"/>
        <end position="1240"/>
    </location>
</feature>
<protein>
    <recommendedName>
        <fullName evidence="3">histidine kinase</fullName>
        <ecNumber evidence="3">2.7.13.3</ecNumber>
    </recommendedName>
</protein>
<dbReference type="Gene3D" id="3.30.450.20">
    <property type="entry name" value="PAS domain"/>
    <property type="match status" value="8"/>
</dbReference>
<accession>A0AA86N1G7</accession>
<feature type="domain" description="PAC" evidence="18">
    <location>
        <begin position="717"/>
        <end position="769"/>
    </location>
</feature>